<dbReference type="OrthoDB" id="1729737at2759"/>
<accession>A0A0C9VNW3</accession>
<dbReference type="AlphaFoldDB" id="A0A0C9VNW3"/>
<keyword evidence="4" id="KW-1185">Reference proteome</keyword>
<dbReference type="PROSITE" id="PS51468">
    <property type="entry name" value="VIT"/>
    <property type="match status" value="1"/>
</dbReference>
<protein>
    <submittedName>
        <fullName evidence="3">Uncharacterized protein</fullName>
    </submittedName>
</protein>
<gene>
    <name evidence="3" type="ORF">M422DRAFT_210327</name>
</gene>
<name>A0A0C9VNW3_SPHS4</name>
<dbReference type="Pfam" id="PF08487">
    <property type="entry name" value="VIT"/>
    <property type="match status" value="1"/>
</dbReference>
<proteinExistence type="predicted"/>
<feature type="domain" description="VIT" evidence="2">
    <location>
        <begin position="16"/>
        <end position="145"/>
    </location>
</feature>
<dbReference type="EMBL" id="KN837152">
    <property type="protein sequence ID" value="KIJ39446.1"/>
    <property type="molecule type" value="Genomic_DNA"/>
</dbReference>
<dbReference type="Gene3D" id="3.40.50.410">
    <property type="entry name" value="von Willebrand factor, type A domain"/>
    <property type="match status" value="1"/>
</dbReference>
<feature type="domain" description="VWFA" evidence="1">
    <location>
        <begin position="288"/>
        <end position="464"/>
    </location>
</feature>
<organism evidence="3 4">
    <name type="scientific">Sphaerobolus stellatus (strain SS14)</name>
    <dbReference type="NCBI Taxonomy" id="990650"/>
    <lineage>
        <taxon>Eukaryota</taxon>
        <taxon>Fungi</taxon>
        <taxon>Dikarya</taxon>
        <taxon>Basidiomycota</taxon>
        <taxon>Agaricomycotina</taxon>
        <taxon>Agaricomycetes</taxon>
        <taxon>Phallomycetidae</taxon>
        <taxon>Geastrales</taxon>
        <taxon>Sphaerobolaceae</taxon>
        <taxon>Sphaerobolus</taxon>
    </lineage>
</organism>
<dbReference type="PROSITE" id="PS50234">
    <property type="entry name" value="VWFA"/>
    <property type="match status" value="1"/>
</dbReference>
<evidence type="ECO:0000259" key="2">
    <source>
        <dbReference type="PROSITE" id="PS51468"/>
    </source>
</evidence>
<dbReference type="PANTHER" id="PTHR45737">
    <property type="entry name" value="VON WILLEBRAND FACTOR A DOMAIN-CONTAINING PROTEIN 5A"/>
    <property type="match status" value="1"/>
</dbReference>
<reference evidence="3 4" key="1">
    <citation type="submission" date="2014-06" db="EMBL/GenBank/DDBJ databases">
        <title>Evolutionary Origins and Diversification of the Mycorrhizal Mutualists.</title>
        <authorList>
            <consortium name="DOE Joint Genome Institute"/>
            <consortium name="Mycorrhizal Genomics Consortium"/>
            <person name="Kohler A."/>
            <person name="Kuo A."/>
            <person name="Nagy L.G."/>
            <person name="Floudas D."/>
            <person name="Copeland A."/>
            <person name="Barry K.W."/>
            <person name="Cichocki N."/>
            <person name="Veneault-Fourrey C."/>
            <person name="LaButti K."/>
            <person name="Lindquist E.A."/>
            <person name="Lipzen A."/>
            <person name="Lundell T."/>
            <person name="Morin E."/>
            <person name="Murat C."/>
            <person name="Riley R."/>
            <person name="Ohm R."/>
            <person name="Sun H."/>
            <person name="Tunlid A."/>
            <person name="Henrissat B."/>
            <person name="Grigoriev I.V."/>
            <person name="Hibbett D.S."/>
            <person name="Martin F."/>
        </authorList>
    </citation>
    <scope>NUCLEOTIDE SEQUENCE [LARGE SCALE GENOMIC DNA]</scope>
    <source>
        <strain evidence="3 4">SS14</strain>
    </source>
</reference>
<dbReference type="SMART" id="SM00609">
    <property type="entry name" value="VIT"/>
    <property type="match status" value="1"/>
</dbReference>
<dbReference type="SMART" id="SM00327">
    <property type="entry name" value="VWA"/>
    <property type="match status" value="1"/>
</dbReference>
<dbReference type="SUPFAM" id="SSF53300">
    <property type="entry name" value="vWA-like"/>
    <property type="match status" value="1"/>
</dbReference>
<dbReference type="Pfam" id="PF13768">
    <property type="entry name" value="VWA_3"/>
    <property type="match status" value="1"/>
</dbReference>
<evidence type="ECO:0000313" key="3">
    <source>
        <dbReference type="EMBL" id="KIJ39446.1"/>
    </source>
</evidence>
<dbReference type="HOGENOM" id="CLU_003826_0_1_1"/>
<dbReference type="PANTHER" id="PTHR45737:SF6">
    <property type="entry name" value="VON WILLEBRAND FACTOR A DOMAIN-CONTAINING PROTEIN 5A"/>
    <property type="match status" value="1"/>
</dbReference>
<dbReference type="InterPro" id="IPR002035">
    <property type="entry name" value="VWF_A"/>
</dbReference>
<sequence length="848" mass="91133">MPPFVGLLDFSSNTPKFGIVADNGGTTDVFPLMKSRVAYDLVDVQLLATLVQTYTAKTSLSTQASYMFPLPPDGAVCSFKAIIDGTRTIEGIVREKEQAKREYDAVIAQGKIGALLEQHNVEIFQISLGNLNPGQTIEVHITFCSIITHDGGLDSLRLTFPTAIAPRYSTSPAIGLTSRNFNNTFLEFSLAIQLSSPIKSVSSPSHPIAMKFGEHTALPATDFDATKAYVTLSSSLPLEKDIVMLISCVGLDKPRCFSELSGGNQETTCAYALTFVPRFQLPPLPEQEYIFLVDCSGSMSGGKMAAVRSALQIMVKSLPTTGTSFNVISFGSRHSLLWPSSVPYAAESVKVAGQHIDNMQANFGGTEIRAALEAAFNSWSNPKKPATVFVLTDGQAYDLEGVKSTISQAVMQTKSLKGLLRVFCMGIGDQASRAMCEDIARTGDGCSVFVGEMEPPHEKLMSLLRAARSAPVEELTVDWGIDQVFASNIEQAPSSASLGPIYPQFRTSIFAIIKSPILQMQTVRIRGSVSGRPVELNVPVKGLDINGAAALPNSKKLLHTLAARALVRRYEEQYEKDDKNPRLVMSLRPSKQDILRIALHYGVVSSVTSFVAIDESSNTIGVGTQMKKRPPPENPSFGGLFGVAGNFAGGSMFGGSSGSSTVFNTSQTGGSPLMGFGGASAFGQATFGAYAGASVFGQASFGAQNSVSASSTSTFGSGAPVFGGVSSVTTIDNSKNPKYLIESFARQQSFEGYFDGKPELYMLMVQDSKAPKMPDNFGTVDETKEKIWNTVLCIAYLETKLAEEKVVWELMVNKAIAWLDGILLQLVEADKTESVKENIYEAAKQELK</sequence>
<evidence type="ECO:0000313" key="4">
    <source>
        <dbReference type="Proteomes" id="UP000054279"/>
    </source>
</evidence>
<dbReference type="InterPro" id="IPR036465">
    <property type="entry name" value="vWFA_dom_sf"/>
</dbReference>
<evidence type="ECO:0000259" key="1">
    <source>
        <dbReference type="PROSITE" id="PS50234"/>
    </source>
</evidence>
<dbReference type="Proteomes" id="UP000054279">
    <property type="component" value="Unassembled WGS sequence"/>
</dbReference>
<dbReference type="InterPro" id="IPR013694">
    <property type="entry name" value="VIT"/>
</dbReference>